<dbReference type="AlphaFoldDB" id="A0A7X1F823"/>
<reference evidence="2 3" key="1">
    <citation type="submission" date="2020-08" db="EMBL/GenBank/DDBJ databases">
        <title>The genome sequence of Novosphingobium flavum 4Y4.</title>
        <authorList>
            <person name="Liu Y."/>
        </authorList>
    </citation>
    <scope>NUCLEOTIDE SEQUENCE [LARGE SCALE GENOMIC DNA]</scope>
    <source>
        <strain evidence="2 3">4Y4</strain>
    </source>
</reference>
<comment type="caution">
    <text evidence="2">The sequence shown here is derived from an EMBL/GenBank/DDBJ whole genome shotgun (WGS) entry which is preliminary data.</text>
</comment>
<feature type="signal peptide" evidence="1">
    <location>
        <begin position="1"/>
        <end position="25"/>
    </location>
</feature>
<name>A0A7X1F823_9SPHN</name>
<sequence length="85" mass="8099">MPISKFLPVAAVGAMALSGCAGNYAGEGALAGGVGGAVIGAATGGDVATGAAIGAAAGAAVGSVVKKNGRCYRIDRDGYERRVRC</sequence>
<keyword evidence="1" id="KW-0732">Signal</keyword>
<dbReference type="Proteomes" id="UP000520156">
    <property type="component" value="Unassembled WGS sequence"/>
</dbReference>
<dbReference type="PROSITE" id="PS51257">
    <property type="entry name" value="PROKAR_LIPOPROTEIN"/>
    <property type="match status" value="1"/>
</dbReference>
<feature type="chain" id="PRO_5031491518" description="YMGG-like Gly-zipper domain-containing protein" evidence="1">
    <location>
        <begin position="26"/>
        <end position="85"/>
    </location>
</feature>
<dbReference type="EMBL" id="JACLAU010000014">
    <property type="protein sequence ID" value="MBC2652076.1"/>
    <property type="molecule type" value="Genomic_DNA"/>
</dbReference>
<gene>
    <name evidence="2" type="ORF">H7F49_10205</name>
</gene>
<organism evidence="2 3">
    <name type="scientific">Novosphingobium aerophilum</name>
    <dbReference type="NCBI Taxonomy" id="2839843"/>
    <lineage>
        <taxon>Bacteria</taxon>
        <taxon>Pseudomonadati</taxon>
        <taxon>Pseudomonadota</taxon>
        <taxon>Alphaproteobacteria</taxon>
        <taxon>Sphingomonadales</taxon>
        <taxon>Sphingomonadaceae</taxon>
        <taxon>Novosphingobium</taxon>
    </lineage>
</organism>
<evidence type="ECO:0000313" key="2">
    <source>
        <dbReference type="EMBL" id="MBC2652076.1"/>
    </source>
</evidence>
<evidence type="ECO:0000256" key="1">
    <source>
        <dbReference type="SAM" id="SignalP"/>
    </source>
</evidence>
<protein>
    <recommendedName>
        <fullName evidence="4">YMGG-like Gly-zipper domain-containing protein</fullName>
    </recommendedName>
</protein>
<evidence type="ECO:0008006" key="4">
    <source>
        <dbReference type="Google" id="ProtNLM"/>
    </source>
</evidence>
<proteinExistence type="predicted"/>
<dbReference type="RefSeq" id="WP_185683494.1">
    <property type="nucleotide sequence ID" value="NZ_JACLAU010000014.1"/>
</dbReference>
<evidence type="ECO:0000313" key="3">
    <source>
        <dbReference type="Proteomes" id="UP000520156"/>
    </source>
</evidence>
<accession>A0A7X1F823</accession>
<keyword evidence="3" id="KW-1185">Reference proteome</keyword>